<evidence type="ECO:0000313" key="2">
    <source>
        <dbReference type="EMBL" id="OIV96109.1"/>
    </source>
</evidence>
<feature type="compositionally biased region" description="Basic and acidic residues" evidence="1">
    <location>
        <begin position="510"/>
        <end position="539"/>
    </location>
</feature>
<accession>A0A1J7G6G8</accession>
<dbReference type="PANTHER" id="PTHR37241:SF1">
    <property type="entry name" value="NEUROFILAMENT HEAVY PROTEIN"/>
    <property type="match status" value="1"/>
</dbReference>
<feature type="region of interest" description="Disordered" evidence="1">
    <location>
        <begin position="133"/>
        <end position="152"/>
    </location>
</feature>
<feature type="region of interest" description="Disordered" evidence="1">
    <location>
        <begin position="595"/>
        <end position="614"/>
    </location>
</feature>
<dbReference type="Proteomes" id="UP000188354">
    <property type="component" value="Chromosome LG16"/>
</dbReference>
<feature type="compositionally biased region" description="Basic and acidic residues" evidence="1">
    <location>
        <begin position="422"/>
        <end position="450"/>
    </location>
</feature>
<dbReference type="OMA" id="KICAGMK"/>
<dbReference type="Gramene" id="OIV96109">
    <property type="protein sequence ID" value="OIV96109"/>
    <property type="gene ID" value="TanjilG_13041"/>
</dbReference>
<dbReference type="OrthoDB" id="785936at2759"/>
<keyword evidence="3" id="KW-1185">Reference proteome</keyword>
<name>A0A1J7G6G8_LUPAN</name>
<sequence length="732" mass="82056">MAETVPSPLPIIEEEEEIIDDDFYEKIQAPKFVDLTAPDPRRSGDDRHWFCFRVGCDQQHEQELDSEAIYKNFVLRVMAARSPNLRLRKALKARETSANLKCPNTAPPKSRVSRMTFISSVSHRINDNNAKVKPLSKKVPASSATPNAKVRQPPAMAKALTAPRNQKVSNLEQFRTVQSKKAMNVVVPKSRVVAKALVFHSPKKVKVVKTKSSVELNTPMKALCSAMKKLELYGAKKNGEGCSNTLPVASSRKQFRGREVKSRVFDSLYSNNRKAPEANAVKCLKENKVKSMQKGRVTMPDEEAENDDSSDMEIDDKSRGDSLERWHESVSSGGDINSLSSSNEEENKTNEGCENEERMNPLSEKGKIHEVTKRKGEKNSMASGDKENEVELTENDNKTTEGSENQERRSPLSKKGRIPEATSRKDEENSTAFDNKENEGAHKENGDKESASAQDENIVMITNYDPKKAIVGSKHEGLRKTPKKSTSTLAGTQIVKYRKLKPTNPKPFKLRTDERGIHKEANLVKKDPPPLKEITDKAGKLIRKHQNIKRASELDTDNYSSSEERSNQRTQGNQSGSIQSDNSNGKRQHILYAKTPHRNPGLKLQKPNDMDNPLDHGEKAVKELDDNFNRKSQMMQHKVLRPRGALSRKKEKVLSTTPCKVSVIVEKPLNSNILKPKEVEKPCNNDVSSPARKVAGSVSRPCSQRKKALTVPREPKFHSLHVPKSCITMKQT</sequence>
<proteinExistence type="predicted"/>
<protein>
    <submittedName>
        <fullName evidence="2">Uncharacterized protein</fullName>
    </submittedName>
</protein>
<feature type="region of interest" description="Disordered" evidence="1">
    <location>
        <begin position="472"/>
        <end position="491"/>
    </location>
</feature>
<organism evidence="2 3">
    <name type="scientific">Lupinus angustifolius</name>
    <name type="common">Narrow-leaved blue lupine</name>
    <dbReference type="NCBI Taxonomy" id="3871"/>
    <lineage>
        <taxon>Eukaryota</taxon>
        <taxon>Viridiplantae</taxon>
        <taxon>Streptophyta</taxon>
        <taxon>Embryophyta</taxon>
        <taxon>Tracheophyta</taxon>
        <taxon>Spermatophyta</taxon>
        <taxon>Magnoliopsida</taxon>
        <taxon>eudicotyledons</taxon>
        <taxon>Gunneridae</taxon>
        <taxon>Pentapetalae</taxon>
        <taxon>rosids</taxon>
        <taxon>fabids</taxon>
        <taxon>Fabales</taxon>
        <taxon>Fabaceae</taxon>
        <taxon>Papilionoideae</taxon>
        <taxon>50 kb inversion clade</taxon>
        <taxon>genistoids sensu lato</taxon>
        <taxon>core genistoids</taxon>
        <taxon>Genisteae</taxon>
        <taxon>Lupinus</taxon>
    </lineage>
</organism>
<gene>
    <name evidence="2" type="ORF">TanjilG_13041</name>
</gene>
<dbReference type="KEGG" id="lang:109329431"/>
<feature type="region of interest" description="Disordered" evidence="1">
    <location>
        <begin position="291"/>
        <end position="459"/>
    </location>
</feature>
<reference evidence="2 3" key="1">
    <citation type="journal article" date="2017" name="Plant Biotechnol. J.">
        <title>A comprehensive draft genome sequence for lupin (Lupinus angustifolius), an emerging health food: insights into plant-microbe interactions and legume evolution.</title>
        <authorList>
            <person name="Hane J.K."/>
            <person name="Ming Y."/>
            <person name="Kamphuis L.G."/>
            <person name="Nelson M.N."/>
            <person name="Garg G."/>
            <person name="Atkins C.A."/>
            <person name="Bayer P.E."/>
            <person name="Bravo A."/>
            <person name="Bringans S."/>
            <person name="Cannon S."/>
            <person name="Edwards D."/>
            <person name="Foley R."/>
            <person name="Gao L.L."/>
            <person name="Harrison M.J."/>
            <person name="Huang W."/>
            <person name="Hurgobin B."/>
            <person name="Li S."/>
            <person name="Liu C.W."/>
            <person name="McGrath A."/>
            <person name="Morahan G."/>
            <person name="Murray J."/>
            <person name="Weller J."/>
            <person name="Jian J."/>
            <person name="Singh K.B."/>
        </authorList>
    </citation>
    <scope>NUCLEOTIDE SEQUENCE [LARGE SCALE GENOMIC DNA]</scope>
    <source>
        <strain evidence="3">cv. Tanjil</strain>
        <tissue evidence="2">Whole plant</tissue>
    </source>
</reference>
<feature type="compositionally biased region" description="Acidic residues" evidence="1">
    <location>
        <begin position="300"/>
        <end position="314"/>
    </location>
</feature>
<evidence type="ECO:0000256" key="1">
    <source>
        <dbReference type="SAM" id="MobiDB-lite"/>
    </source>
</evidence>
<dbReference type="STRING" id="3871.A0A1J7G6G8"/>
<feature type="compositionally biased region" description="Polar residues" evidence="1">
    <location>
        <begin position="568"/>
        <end position="585"/>
    </location>
</feature>
<dbReference type="EMBL" id="CM007376">
    <property type="protein sequence ID" value="OIV96109.1"/>
    <property type="molecule type" value="Genomic_DNA"/>
</dbReference>
<feature type="region of interest" description="Disordered" evidence="1">
    <location>
        <begin position="681"/>
        <end position="715"/>
    </location>
</feature>
<dbReference type="AlphaFoldDB" id="A0A1J7G6G8"/>
<feature type="compositionally biased region" description="Low complexity" evidence="1">
    <location>
        <begin position="329"/>
        <end position="342"/>
    </location>
</feature>
<evidence type="ECO:0000313" key="3">
    <source>
        <dbReference type="Proteomes" id="UP000188354"/>
    </source>
</evidence>
<feature type="region of interest" description="Disordered" evidence="1">
    <location>
        <begin position="498"/>
        <end position="585"/>
    </location>
</feature>
<dbReference type="PANTHER" id="PTHR37241">
    <property type="entry name" value="NEUROFILAMENT HEAVY PROTEIN"/>
    <property type="match status" value="1"/>
</dbReference>
<feature type="compositionally biased region" description="Basic and acidic residues" evidence="1">
    <location>
        <begin position="345"/>
        <end position="410"/>
    </location>
</feature>
<feature type="compositionally biased region" description="Basic and acidic residues" evidence="1">
    <location>
        <begin position="315"/>
        <end position="328"/>
    </location>
</feature>